<proteinExistence type="predicted"/>
<dbReference type="Ensembl" id="ENSCCRT00020066279.1">
    <property type="protein sequence ID" value="ENSCCRP00020060163.1"/>
    <property type="gene ID" value="ENSCCRG00020028470.1"/>
</dbReference>
<dbReference type="InterPro" id="IPR001965">
    <property type="entry name" value="Znf_PHD"/>
</dbReference>
<dbReference type="InterPro" id="IPR019786">
    <property type="entry name" value="Zinc_finger_PHD-type_CS"/>
</dbReference>
<evidence type="ECO:0000256" key="3">
    <source>
        <dbReference type="ARBA" id="ARBA00022833"/>
    </source>
</evidence>
<protein>
    <recommendedName>
        <fullName evidence="5">PHD-type domain-containing protein</fullName>
    </recommendedName>
</protein>
<dbReference type="PROSITE" id="PS50016">
    <property type="entry name" value="ZF_PHD_2"/>
    <property type="match status" value="1"/>
</dbReference>
<dbReference type="Gene3D" id="3.90.320.10">
    <property type="match status" value="1"/>
</dbReference>
<dbReference type="AlphaFoldDB" id="A0A8C2FTH8"/>
<dbReference type="InterPro" id="IPR019080">
    <property type="entry name" value="YqaJ_viral_recombinase"/>
</dbReference>
<keyword evidence="1" id="KW-0479">Metal-binding</keyword>
<dbReference type="InterPro" id="IPR019787">
    <property type="entry name" value="Znf_PHD-finger"/>
</dbReference>
<dbReference type="Gene3D" id="3.30.40.10">
    <property type="entry name" value="Zinc/RING finger domain, C3HC4 (zinc finger)"/>
    <property type="match status" value="1"/>
</dbReference>
<evidence type="ECO:0000256" key="4">
    <source>
        <dbReference type="PROSITE-ProRule" id="PRU00146"/>
    </source>
</evidence>
<dbReference type="Pfam" id="PF09588">
    <property type="entry name" value="YqaJ"/>
    <property type="match status" value="1"/>
</dbReference>
<dbReference type="Proteomes" id="UP000694701">
    <property type="component" value="Unplaced"/>
</dbReference>
<evidence type="ECO:0000313" key="6">
    <source>
        <dbReference type="Ensembl" id="ENSCCRP00020060163.1"/>
    </source>
</evidence>
<dbReference type="SMART" id="SM00249">
    <property type="entry name" value="PHD"/>
    <property type="match status" value="1"/>
</dbReference>
<evidence type="ECO:0000259" key="5">
    <source>
        <dbReference type="PROSITE" id="PS50016"/>
    </source>
</evidence>
<feature type="domain" description="PHD-type" evidence="5">
    <location>
        <begin position="430"/>
        <end position="481"/>
    </location>
</feature>
<dbReference type="GO" id="GO:0006281">
    <property type="term" value="P:DNA repair"/>
    <property type="evidence" value="ECO:0007669"/>
    <property type="project" value="UniProtKB-ARBA"/>
</dbReference>
<keyword evidence="2 4" id="KW-0863">Zinc-finger</keyword>
<dbReference type="SUPFAM" id="SSF52980">
    <property type="entry name" value="Restriction endonuclease-like"/>
    <property type="match status" value="1"/>
</dbReference>
<name>A0A8C2FTH8_CYPCA</name>
<organism evidence="6 7">
    <name type="scientific">Cyprinus carpio</name>
    <name type="common">Common carp</name>
    <dbReference type="NCBI Taxonomy" id="7962"/>
    <lineage>
        <taxon>Eukaryota</taxon>
        <taxon>Metazoa</taxon>
        <taxon>Chordata</taxon>
        <taxon>Craniata</taxon>
        <taxon>Vertebrata</taxon>
        <taxon>Euteleostomi</taxon>
        <taxon>Actinopterygii</taxon>
        <taxon>Neopterygii</taxon>
        <taxon>Teleostei</taxon>
        <taxon>Ostariophysi</taxon>
        <taxon>Cypriniformes</taxon>
        <taxon>Cyprinidae</taxon>
        <taxon>Cyprininae</taxon>
        <taxon>Cyprinus</taxon>
    </lineage>
</organism>
<dbReference type="PANTHER" id="PTHR47526:SF4">
    <property type="entry name" value="SWIM-TYPE DOMAIN-CONTAINING PROTEIN"/>
    <property type="match status" value="1"/>
</dbReference>
<accession>A0A8C2FTH8</accession>
<dbReference type="InterPro" id="IPR011604">
    <property type="entry name" value="PDDEXK-like_dom_sf"/>
</dbReference>
<dbReference type="InterPro" id="IPR011335">
    <property type="entry name" value="Restrct_endonuc-II-like"/>
</dbReference>
<sequence length="481" mass="54144">MAGIAETCTHVAALLFKLEAVVRCRETTTVTGQPAYWMIPSNITKVRAEVGHRIDFTSAKAKRKCLNNLLDGEVASIPALRTSSNMCRFNTATQEQWESYLAQLQKVSPKAAILSTLPVYCDAFTDPVQPFSAPDSLRSLRNKKMDGSELSVLRQYCKTIASKVNVTPEQAEFIERQTRKQHKCSSWFHLRTGRITASKMHSVFVSDFDNPALSTVRAVCYPNSSSTNQCPATAWGRQNEENGRTQYKLQTMKHHCDMQVSECGFIINPKFPQVGASPDGLVQCTCCGKGCIEIKCPYKYRNSTVEEACSSCDKDFCLEVVSGELKLKEGSPYYKQVQTQIFVADAEYCDFILWTLKDCTVLRVAPDPQLWNNVLKKAQQFFEFVCLPELVSCYFTQMPLKQIPVPDGEKTHETSKIVQKKGRTSRSVEKLWCICRGPESKDDMVACDNQNCTIVWFHLTCVGLQHAPAKEDIWICSRCST</sequence>
<dbReference type="SUPFAM" id="SSF57903">
    <property type="entry name" value="FYVE/PHD zinc finger"/>
    <property type="match status" value="1"/>
</dbReference>
<evidence type="ECO:0000256" key="2">
    <source>
        <dbReference type="ARBA" id="ARBA00022771"/>
    </source>
</evidence>
<dbReference type="InterPro" id="IPR011011">
    <property type="entry name" value="Znf_FYVE_PHD"/>
</dbReference>
<dbReference type="CDD" id="cd22343">
    <property type="entry name" value="PDDEXK_lambda_exonuclease-like"/>
    <property type="match status" value="1"/>
</dbReference>
<dbReference type="InterPro" id="IPR013083">
    <property type="entry name" value="Znf_RING/FYVE/PHD"/>
</dbReference>
<dbReference type="GO" id="GO:0008270">
    <property type="term" value="F:zinc ion binding"/>
    <property type="evidence" value="ECO:0007669"/>
    <property type="project" value="UniProtKB-KW"/>
</dbReference>
<evidence type="ECO:0000313" key="7">
    <source>
        <dbReference type="Proteomes" id="UP000694701"/>
    </source>
</evidence>
<dbReference type="PANTHER" id="PTHR47526">
    <property type="entry name" value="ATP-DEPENDENT DNA HELICASE"/>
    <property type="match status" value="1"/>
</dbReference>
<dbReference type="Pfam" id="PF00628">
    <property type="entry name" value="PHD"/>
    <property type="match status" value="1"/>
</dbReference>
<reference evidence="6" key="1">
    <citation type="submission" date="2025-08" db="UniProtKB">
        <authorList>
            <consortium name="Ensembl"/>
        </authorList>
    </citation>
    <scope>IDENTIFICATION</scope>
</reference>
<dbReference type="PROSITE" id="PS01359">
    <property type="entry name" value="ZF_PHD_1"/>
    <property type="match status" value="1"/>
</dbReference>
<keyword evidence="3" id="KW-0862">Zinc</keyword>
<evidence type="ECO:0000256" key="1">
    <source>
        <dbReference type="ARBA" id="ARBA00022723"/>
    </source>
</evidence>